<keyword evidence="8 9" id="KW-0961">Cell wall biogenesis/degradation</keyword>
<accession>H5T7D8</accession>
<dbReference type="Gene3D" id="3.40.1190.10">
    <property type="entry name" value="Mur-like, catalytic domain"/>
    <property type="match status" value="1"/>
</dbReference>
<feature type="binding site" evidence="9">
    <location>
        <begin position="98"/>
        <end position="104"/>
    </location>
    <ligand>
        <name>ATP</name>
        <dbReference type="ChEBI" id="CHEBI:30616"/>
    </ligand>
</feature>
<feature type="domain" description="Mur ligase C-terminal" evidence="11">
    <location>
        <begin position="307"/>
        <end position="429"/>
    </location>
</feature>
<organism evidence="13 14">
    <name type="scientific">Glaciecola punicea ACAM 611</name>
    <dbReference type="NCBI Taxonomy" id="1121923"/>
    <lineage>
        <taxon>Bacteria</taxon>
        <taxon>Pseudomonadati</taxon>
        <taxon>Pseudomonadota</taxon>
        <taxon>Gammaproteobacteria</taxon>
        <taxon>Alteromonadales</taxon>
        <taxon>Alteromonadaceae</taxon>
        <taxon>Glaciecola</taxon>
    </lineage>
</organism>
<dbReference type="GO" id="GO:0005524">
    <property type="term" value="F:ATP binding"/>
    <property type="evidence" value="ECO:0007669"/>
    <property type="project" value="UniProtKB-UniRule"/>
</dbReference>
<evidence type="ECO:0000256" key="6">
    <source>
        <dbReference type="ARBA" id="ARBA00022984"/>
    </source>
</evidence>
<keyword evidence="3 9" id="KW-0547">Nucleotide-binding</keyword>
<comment type="cofactor">
    <cofactor evidence="9">
        <name>Mg(2+)</name>
        <dbReference type="ChEBI" id="CHEBI:18420"/>
    </cofactor>
</comment>
<dbReference type="Gene3D" id="3.90.190.20">
    <property type="entry name" value="Mur ligase, C-terminal domain"/>
    <property type="match status" value="1"/>
</dbReference>
<dbReference type="eggNOG" id="COG0773">
    <property type="taxonomic scope" value="Bacteria"/>
</dbReference>
<dbReference type="GO" id="GO:0009252">
    <property type="term" value="P:peptidoglycan biosynthetic process"/>
    <property type="evidence" value="ECO:0007669"/>
    <property type="project" value="UniProtKB-UniRule"/>
</dbReference>
<keyword evidence="6 9" id="KW-0573">Peptidoglycan synthesis</keyword>
<evidence type="ECO:0000259" key="12">
    <source>
        <dbReference type="Pfam" id="PF08245"/>
    </source>
</evidence>
<dbReference type="InterPro" id="IPR050061">
    <property type="entry name" value="MurCDEF_pg_biosynth"/>
</dbReference>
<sequence>MGGIAAIAKSVGHTVTGSDHNVYPPMSTQLEQLDITLFQGYDDSQFTPTPDMVIIGNALGRANPAVEYVLNKGLAYTSGPQWLLENLLKDRWVLAISGTHGKTSTSSMLAWIMESAGLAPGFLIGGVPENFGISARVGQSPFFVIEADEYDSAFFDKRSKFIHYRPRTLVINNLEFDHADIFEDLNAIKKQFHHLVRTVPGNGRIISPADEPNVQSMLEMGCWSEQSLVGNASESRYKATKISPNCSEFLLTHTSDIQGRVSTIVNWPLIGEHNMNNAVTAIAAAHHAGVDIKDAVAAMATFKNVKRRMEVKGVVNGITVYDDFAHHPTAIKTTLQGLRASVGKQKIVAILELRSNTMRTGVHKDALSTAWEEADSVHLLEPAHLTWSLNDVINNSKTLVIPHKTVQSIVDAVVKSAQAGTHILVMSNGGFGAIHQKLLNTLGEIDG</sequence>
<feature type="domain" description="Mur ligase central" evidence="12">
    <location>
        <begin position="96"/>
        <end position="285"/>
    </location>
</feature>
<dbReference type="SUPFAM" id="SSF53244">
    <property type="entry name" value="MurD-like peptide ligases, peptide-binding domain"/>
    <property type="match status" value="1"/>
</dbReference>
<keyword evidence="14" id="KW-1185">Reference proteome</keyword>
<dbReference type="UniPathway" id="UPA00544"/>
<dbReference type="PANTHER" id="PTHR43445:SF5">
    <property type="entry name" value="UDP-N-ACETYLMURAMATE--L-ALANYL-GAMMA-D-GLUTAMYL-MESO-2,6-DIAMINOHEPTANDIOATE LIGASE"/>
    <property type="match status" value="1"/>
</dbReference>
<dbReference type="SUPFAM" id="SSF51984">
    <property type="entry name" value="MurCD N-terminal domain"/>
    <property type="match status" value="1"/>
</dbReference>
<dbReference type="InterPro" id="IPR004101">
    <property type="entry name" value="Mur_ligase_C"/>
</dbReference>
<dbReference type="InterPro" id="IPR036565">
    <property type="entry name" value="Mur-like_cat_sf"/>
</dbReference>
<evidence type="ECO:0000313" key="14">
    <source>
        <dbReference type="Proteomes" id="UP000053586"/>
    </source>
</evidence>
<dbReference type="Proteomes" id="UP000053586">
    <property type="component" value="Unassembled WGS sequence"/>
</dbReference>
<dbReference type="GO" id="GO:0051301">
    <property type="term" value="P:cell division"/>
    <property type="evidence" value="ECO:0007669"/>
    <property type="project" value="UniProtKB-KW"/>
</dbReference>
<keyword evidence="9" id="KW-0460">Magnesium</keyword>
<dbReference type="GO" id="GO:0106418">
    <property type="term" value="F:UDP-N-acetylmuramate-L-alanyl-gamma-D-glutamyl-meso-2,6-diaminoheptanedioate ligase activity"/>
    <property type="evidence" value="ECO:0007669"/>
    <property type="project" value="UniProtKB-EC"/>
</dbReference>
<keyword evidence="4 9" id="KW-0067">ATP-binding</keyword>
<evidence type="ECO:0000259" key="10">
    <source>
        <dbReference type="Pfam" id="PF01225"/>
    </source>
</evidence>
<evidence type="ECO:0000256" key="7">
    <source>
        <dbReference type="ARBA" id="ARBA00023306"/>
    </source>
</evidence>
<dbReference type="Pfam" id="PF08245">
    <property type="entry name" value="Mur_ligase_M"/>
    <property type="match status" value="1"/>
</dbReference>
<keyword evidence="1 9" id="KW-0436">Ligase</keyword>
<dbReference type="PANTHER" id="PTHR43445">
    <property type="entry name" value="UDP-N-ACETYLMURAMATE--L-ALANINE LIGASE-RELATED"/>
    <property type="match status" value="1"/>
</dbReference>
<dbReference type="Gene3D" id="3.40.50.720">
    <property type="entry name" value="NAD(P)-binding Rossmann-like Domain"/>
    <property type="match status" value="1"/>
</dbReference>
<dbReference type="GO" id="GO:0071555">
    <property type="term" value="P:cell wall organization"/>
    <property type="evidence" value="ECO:0007669"/>
    <property type="project" value="UniProtKB-KW"/>
</dbReference>
<name>H5T7D8_9ALTE</name>
<comment type="catalytic activity">
    <reaction evidence="9">
        <text>UDP-N-acetyl-alpha-D-muramate + L-alanyl-gamma-D-glutamyl-meso-2,6-diaminopimelate + ATP = UDP-N-acetyl-alpha-D-muramoyl-L-alanyl-gamma-D-glutamyl-meso-2,6-diaminopimelate + ADP + phosphate + H(+)</text>
        <dbReference type="Rhea" id="RHEA:29563"/>
        <dbReference type="ChEBI" id="CHEBI:15378"/>
        <dbReference type="ChEBI" id="CHEBI:30616"/>
        <dbReference type="ChEBI" id="CHEBI:43474"/>
        <dbReference type="ChEBI" id="CHEBI:61401"/>
        <dbReference type="ChEBI" id="CHEBI:70757"/>
        <dbReference type="ChEBI" id="CHEBI:83905"/>
        <dbReference type="ChEBI" id="CHEBI:456216"/>
        <dbReference type="EC" id="6.3.2.45"/>
    </reaction>
</comment>
<dbReference type="EMBL" id="BAET01000002">
    <property type="protein sequence ID" value="GAB54215.1"/>
    <property type="molecule type" value="Genomic_DNA"/>
</dbReference>
<evidence type="ECO:0000256" key="9">
    <source>
        <dbReference type="HAMAP-Rule" id="MF_02020"/>
    </source>
</evidence>
<evidence type="ECO:0000256" key="4">
    <source>
        <dbReference type="ARBA" id="ARBA00022840"/>
    </source>
</evidence>
<protein>
    <recommendedName>
        <fullName evidence="9">UDP-N-acetylmuramate--L-alanyl-gamma-D-glutamyl-meso-2,6-diaminoheptandioate ligase</fullName>
        <ecNumber evidence="9">6.3.2.45</ecNumber>
    </recommendedName>
    <alternativeName>
        <fullName evidence="9">Murein peptide ligase</fullName>
    </alternativeName>
    <alternativeName>
        <fullName evidence="9">UDP-N-acetylmuramate:L-alanyl-gamma-D-glutamyl-meso-diaminopimelate ligase</fullName>
    </alternativeName>
</protein>
<dbReference type="Pfam" id="PF02875">
    <property type="entry name" value="Mur_ligase_C"/>
    <property type="match status" value="1"/>
</dbReference>
<dbReference type="Pfam" id="PF01225">
    <property type="entry name" value="Mur_ligase"/>
    <property type="match status" value="1"/>
</dbReference>
<evidence type="ECO:0000313" key="13">
    <source>
        <dbReference type="EMBL" id="GAB54215.1"/>
    </source>
</evidence>
<reference evidence="13 14" key="1">
    <citation type="journal article" date="2012" name="J. Bacteriol.">
        <title>Genome sequence of proteorhodopsin-containing sea ice bacterium Glaciecola punicea ACAM 611T.</title>
        <authorList>
            <person name="Qin Q.-L."/>
            <person name="Xie B.-B."/>
            <person name="Shu Y.-L."/>
            <person name="Rong J.-C."/>
            <person name="Zhao D.-L."/>
            <person name="Zhang X.-Y."/>
            <person name="Chen X.-L."/>
            <person name="Zhou B.-C."/>
            <person name="Zhanga Y.-Z."/>
        </authorList>
    </citation>
    <scope>NUCLEOTIDE SEQUENCE [LARGE SCALE GENOMIC DNA]</scope>
    <source>
        <strain evidence="13 14">ACAM 611</strain>
    </source>
</reference>
<feature type="domain" description="Mur ligase N-terminal catalytic" evidence="10">
    <location>
        <begin position="1"/>
        <end position="85"/>
    </location>
</feature>
<dbReference type="STRING" id="56804.BAE46_03650"/>
<keyword evidence="7 9" id="KW-0131">Cell cycle</keyword>
<evidence type="ECO:0000256" key="2">
    <source>
        <dbReference type="ARBA" id="ARBA00022618"/>
    </source>
</evidence>
<keyword evidence="2 9" id="KW-0132">Cell division</keyword>
<proteinExistence type="inferred from homology"/>
<reference evidence="13 14" key="2">
    <citation type="journal article" date="2017" name="Antonie Van Leeuwenhoek">
        <title>Rhizobium rhizosphaerae sp. nov., a novel species isolated from rice rhizosphere.</title>
        <authorList>
            <person name="Zhao J.J."/>
            <person name="Zhang J."/>
            <person name="Zhang R.J."/>
            <person name="Zhang C.W."/>
            <person name="Yin H.Q."/>
            <person name="Zhang X.X."/>
        </authorList>
    </citation>
    <scope>NUCLEOTIDE SEQUENCE [LARGE SCALE GENOMIC DNA]</scope>
    <source>
        <strain evidence="13 14">ACAM 611</strain>
    </source>
</reference>
<dbReference type="InterPro" id="IPR013221">
    <property type="entry name" value="Mur_ligase_cen"/>
</dbReference>
<comment type="caution">
    <text evidence="13">The sequence shown here is derived from an EMBL/GenBank/DDBJ whole genome shotgun (WGS) entry which is preliminary data.</text>
</comment>
<evidence type="ECO:0000256" key="8">
    <source>
        <dbReference type="ARBA" id="ARBA00023316"/>
    </source>
</evidence>
<evidence type="ECO:0000259" key="11">
    <source>
        <dbReference type="Pfam" id="PF02875"/>
    </source>
</evidence>
<gene>
    <name evidence="9 13" type="primary">mpl</name>
    <name evidence="13" type="ORF">GPUN_0061</name>
</gene>
<dbReference type="HAMAP" id="MF_02020">
    <property type="entry name" value="Mpl"/>
    <property type="match status" value="1"/>
</dbReference>
<dbReference type="InterPro" id="IPR000713">
    <property type="entry name" value="Mur_ligase_N"/>
</dbReference>
<comment type="function">
    <text evidence="9">Reutilizes the intact tripeptide L-alanyl-gamma-D-glutamyl-meso-diaminopimelate by linking it to UDP-N-acetylmuramate.</text>
</comment>
<dbReference type="GO" id="GO:0008360">
    <property type="term" value="P:regulation of cell shape"/>
    <property type="evidence" value="ECO:0007669"/>
    <property type="project" value="UniProtKB-KW"/>
</dbReference>
<comment type="pathway">
    <text evidence="9">Cell wall biogenesis; peptidoglycan recycling.</text>
</comment>
<comment type="similarity">
    <text evidence="9">Belongs to the MurCDEF family. Mpl subfamily.</text>
</comment>
<dbReference type="NCBIfam" id="TIGR01081">
    <property type="entry name" value="mpl"/>
    <property type="match status" value="1"/>
</dbReference>
<dbReference type="AlphaFoldDB" id="H5T7D8"/>
<keyword evidence="5 9" id="KW-0133">Cell shape</keyword>
<evidence type="ECO:0000256" key="1">
    <source>
        <dbReference type="ARBA" id="ARBA00022598"/>
    </source>
</evidence>
<dbReference type="SUPFAM" id="SSF53623">
    <property type="entry name" value="MurD-like peptide ligases, catalytic domain"/>
    <property type="match status" value="1"/>
</dbReference>
<dbReference type="GO" id="GO:0009254">
    <property type="term" value="P:peptidoglycan turnover"/>
    <property type="evidence" value="ECO:0007669"/>
    <property type="project" value="UniProtKB-UniRule"/>
</dbReference>
<evidence type="ECO:0000256" key="3">
    <source>
        <dbReference type="ARBA" id="ARBA00022741"/>
    </source>
</evidence>
<dbReference type="EC" id="6.3.2.45" evidence="9"/>
<evidence type="ECO:0000256" key="5">
    <source>
        <dbReference type="ARBA" id="ARBA00022960"/>
    </source>
</evidence>
<dbReference type="InterPro" id="IPR036615">
    <property type="entry name" value="Mur_ligase_C_dom_sf"/>
</dbReference>
<dbReference type="InterPro" id="IPR005757">
    <property type="entry name" value="Mpl"/>
</dbReference>